<accession>A0A839IR75</accession>
<evidence type="ECO:0000256" key="5">
    <source>
        <dbReference type="ARBA" id="ARBA00023163"/>
    </source>
</evidence>
<keyword evidence="3 6" id="KW-0731">Sigma factor</keyword>
<dbReference type="InterPro" id="IPR039425">
    <property type="entry name" value="RNA_pol_sigma-70-like"/>
</dbReference>
<dbReference type="InterPro" id="IPR013249">
    <property type="entry name" value="RNA_pol_sigma70_r4_t2"/>
</dbReference>
<gene>
    <name evidence="9" type="ORF">H4O21_08855</name>
</gene>
<dbReference type="GO" id="GO:0003677">
    <property type="term" value="F:DNA binding"/>
    <property type="evidence" value="ECO:0007669"/>
    <property type="project" value="UniProtKB-KW"/>
</dbReference>
<dbReference type="Gene3D" id="1.10.1740.10">
    <property type="match status" value="1"/>
</dbReference>
<dbReference type="GO" id="GO:0016987">
    <property type="term" value="F:sigma factor activity"/>
    <property type="evidence" value="ECO:0007669"/>
    <property type="project" value="UniProtKB-KW"/>
</dbReference>
<dbReference type="Proteomes" id="UP000565262">
    <property type="component" value="Unassembled WGS sequence"/>
</dbReference>
<evidence type="ECO:0000256" key="3">
    <source>
        <dbReference type="ARBA" id="ARBA00023082"/>
    </source>
</evidence>
<keyword evidence="2 6" id="KW-0805">Transcription regulation</keyword>
<keyword evidence="4 6" id="KW-0238">DNA-binding</keyword>
<dbReference type="RefSeq" id="WP_182808490.1">
    <property type="nucleotide sequence ID" value="NZ_JACJFM010000008.1"/>
</dbReference>
<comment type="similarity">
    <text evidence="1 6">Belongs to the sigma-70 factor family. ECF subfamily.</text>
</comment>
<evidence type="ECO:0000256" key="6">
    <source>
        <dbReference type="RuleBase" id="RU000716"/>
    </source>
</evidence>
<dbReference type="InterPro" id="IPR014284">
    <property type="entry name" value="RNA_pol_sigma-70_dom"/>
</dbReference>
<dbReference type="PROSITE" id="PS01063">
    <property type="entry name" value="SIGMA70_ECF"/>
    <property type="match status" value="1"/>
</dbReference>
<dbReference type="AlphaFoldDB" id="A0A839IR75"/>
<dbReference type="SUPFAM" id="SSF88659">
    <property type="entry name" value="Sigma3 and sigma4 domains of RNA polymerase sigma factors"/>
    <property type="match status" value="1"/>
</dbReference>
<reference evidence="9 10" key="1">
    <citation type="submission" date="2020-08" db="EMBL/GenBank/DDBJ databases">
        <title>Oceanospirillum sp. nov. isolated from marine sediment.</title>
        <authorList>
            <person name="Ji X."/>
        </authorList>
    </citation>
    <scope>NUCLEOTIDE SEQUENCE [LARGE SCALE GENOMIC DNA]</scope>
    <source>
        <strain evidence="9 10">D5</strain>
    </source>
</reference>
<evidence type="ECO:0000313" key="9">
    <source>
        <dbReference type="EMBL" id="MBB1486716.1"/>
    </source>
</evidence>
<dbReference type="SUPFAM" id="SSF88946">
    <property type="entry name" value="Sigma2 domain of RNA polymerase sigma factors"/>
    <property type="match status" value="1"/>
</dbReference>
<dbReference type="InterPro" id="IPR000838">
    <property type="entry name" value="RNA_pol_sigma70_ECF_CS"/>
</dbReference>
<evidence type="ECO:0000313" key="10">
    <source>
        <dbReference type="Proteomes" id="UP000565262"/>
    </source>
</evidence>
<dbReference type="InterPro" id="IPR013325">
    <property type="entry name" value="RNA_pol_sigma_r2"/>
</dbReference>
<comment type="caution">
    <text evidence="9">The sequence shown here is derived from an EMBL/GenBank/DDBJ whole genome shotgun (WGS) entry which is preliminary data.</text>
</comment>
<keyword evidence="10" id="KW-1185">Reference proteome</keyword>
<dbReference type="CDD" id="cd06171">
    <property type="entry name" value="Sigma70_r4"/>
    <property type="match status" value="1"/>
</dbReference>
<dbReference type="GO" id="GO:0006352">
    <property type="term" value="P:DNA-templated transcription initiation"/>
    <property type="evidence" value="ECO:0007669"/>
    <property type="project" value="InterPro"/>
</dbReference>
<evidence type="ECO:0000256" key="2">
    <source>
        <dbReference type="ARBA" id="ARBA00023015"/>
    </source>
</evidence>
<dbReference type="EMBL" id="JACJFM010000008">
    <property type="protein sequence ID" value="MBB1486716.1"/>
    <property type="molecule type" value="Genomic_DNA"/>
</dbReference>
<dbReference type="Pfam" id="PF08281">
    <property type="entry name" value="Sigma70_r4_2"/>
    <property type="match status" value="1"/>
</dbReference>
<organism evidence="9 10">
    <name type="scientific">Oceanospirillum sediminis</name>
    <dbReference type="NCBI Taxonomy" id="2760088"/>
    <lineage>
        <taxon>Bacteria</taxon>
        <taxon>Pseudomonadati</taxon>
        <taxon>Pseudomonadota</taxon>
        <taxon>Gammaproteobacteria</taxon>
        <taxon>Oceanospirillales</taxon>
        <taxon>Oceanospirillaceae</taxon>
        <taxon>Oceanospirillum</taxon>
    </lineage>
</organism>
<evidence type="ECO:0000259" key="8">
    <source>
        <dbReference type="Pfam" id="PF08281"/>
    </source>
</evidence>
<dbReference type="Gene3D" id="1.10.10.10">
    <property type="entry name" value="Winged helix-like DNA-binding domain superfamily/Winged helix DNA-binding domain"/>
    <property type="match status" value="1"/>
</dbReference>
<dbReference type="NCBIfam" id="TIGR02937">
    <property type="entry name" value="sigma70-ECF"/>
    <property type="match status" value="1"/>
</dbReference>
<name>A0A839IR75_9GAMM</name>
<dbReference type="PANTHER" id="PTHR43133:SF62">
    <property type="entry name" value="RNA POLYMERASE SIGMA FACTOR SIGZ"/>
    <property type="match status" value="1"/>
</dbReference>
<dbReference type="InterPro" id="IPR013324">
    <property type="entry name" value="RNA_pol_sigma_r3/r4-like"/>
</dbReference>
<feature type="domain" description="RNA polymerase sigma-70 region 2" evidence="7">
    <location>
        <begin position="30"/>
        <end position="95"/>
    </location>
</feature>
<dbReference type="Pfam" id="PF04542">
    <property type="entry name" value="Sigma70_r2"/>
    <property type="match status" value="1"/>
</dbReference>
<proteinExistence type="inferred from homology"/>
<dbReference type="InterPro" id="IPR007627">
    <property type="entry name" value="RNA_pol_sigma70_r2"/>
</dbReference>
<protein>
    <recommendedName>
        <fullName evidence="6">RNA polymerase sigma factor</fullName>
    </recommendedName>
</protein>
<evidence type="ECO:0000256" key="1">
    <source>
        <dbReference type="ARBA" id="ARBA00010641"/>
    </source>
</evidence>
<keyword evidence="5 6" id="KW-0804">Transcription</keyword>
<sequence length="191" mass="22050">MEKVKSVSANWNQVLTEIARHQDRQQFARLYEYFAPRVKTYLLRFTASEAQAEELAQEALLQVWRKASKYHADKAAASTWIFCIARNLFIDQQRSGKGQLEQRTDSYHEHEQLLNDRAQEVDYDHRASVRTLDQAIKELPIMQAQLVYKSYFEGKSHSEIAGDLDIPIGSVKSGLRLAFKKLRAFTGVEDV</sequence>
<evidence type="ECO:0000256" key="4">
    <source>
        <dbReference type="ARBA" id="ARBA00023125"/>
    </source>
</evidence>
<dbReference type="PANTHER" id="PTHR43133">
    <property type="entry name" value="RNA POLYMERASE ECF-TYPE SIGMA FACTO"/>
    <property type="match status" value="1"/>
</dbReference>
<dbReference type="InterPro" id="IPR036388">
    <property type="entry name" value="WH-like_DNA-bd_sf"/>
</dbReference>
<feature type="domain" description="RNA polymerase sigma factor 70 region 4 type 2" evidence="8">
    <location>
        <begin position="132"/>
        <end position="182"/>
    </location>
</feature>
<evidence type="ECO:0000259" key="7">
    <source>
        <dbReference type="Pfam" id="PF04542"/>
    </source>
</evidence>